<dbReference type="EMBL" id="HBGW01018922">
    <property type="protein sequence ID" value="CAD9528585.1"/>
    <property type="molecule type" value="Transcribed_RNA"/>
</dbReference>
<name>A0A7S2NA33_9DINO</name>
<gene>
    <name evidence="1" type="ORF">BRAN1462_LOCUS11940</name>
</gene>
<accession>A0A7S2NA33</accession>
<protein>
    <submittedName>
        <fullName evidence="1">Uncharacterized protein</fullName>
    </submittedName>
</protein>
<dbReference type="AlphaFoldDB" id="A0A7S2NA33"/>
<organism evidence="1">
    <name type="scientific">Zooxanthella nutricula</name>
    <dbReference type="NCBI Taxonomy" id="1333877"/>
    <lineage>
        <taxon>Eukaryota</taxon>
        <taxon>Sar</taxon>
        <taxon>Alveolata</taxon>
        <taxon>Dinophyceae</taxon>
        <taxon>Peridiniales</taxon>
        <taxon>Peridiniales incertae sedis</taxon>
        <taxon>Zooxanthella</taxon>
    </lineage>
</organism>
<reference evidence="1" key="1">
    <citation type="submission" date="2021-01" db="EMBL/GenBank/DDBJ databases">
        <authorList>
            <person name="Corre E."/>
            <person name="Pelletier E."/>
            <person name="Niang G."/>
            <person name="Scheremetjew M."/>
            <person name="Finn R."/>
            <person name="Kale V."/>
            <person name="Holt S."/>
            <person name="Cochrane G."/>
            <person name="Meng A."/>
            <person name="Brown T."/>
            <person name="Cohen L."/>
        </authorList>
    </citation>
    <scope>NUCLEOTIDE SEQUENCE</scope>
    <source>
        <strain evidence="1">RCC3387</strain>
    </source>
</reference>
<proteinExistence type="predicted"/>
<sequence length="113" mass="11975">MVLTTLGRTAARAGALGVRAAFKAPSAAVRPIAPFGVGAVRFGSSEYDWNLGVPGSRIKNPAPDVYDDVYPGMGNAWWALIIISTGSWFWGNLYDLGRPVNIAIGLFGPNLPL</sequence>
<evidence type="ECO:0000313" key="1">
    <source>
        <dbReference type="EMBL" id="CAD9528585.1"/>
    </source>
</evidence>